<dbReference type="Gene3D" id="3.40.50.300">
    <property type="entry name" value="P-loop containing nucleotide triphosphate hydrolases"/>
    <property type="match status" value="1"/>
</dbReference>
<dbReference type="PROSITE" id="PS51421">
    <property type="entry name" value="RAS"/>
    <property type="match status" value="1"/>
</dbReference>
<dbReference type="SUPFAM" id="SSF52540">
    <property type="entry name" value="P-loop containing nucleoside triphosphate hydrolases"/>
    <property type="match status" value="1"/>
</dbReference>
<dbReference type="Proteomes" id="UP001583177">
    <property type="component" value="Unassembled WGS sequence"/>
</dbReference>
<dbReference type="SMART" id="SM00173">
    <property type="entry name" value="RAS"/>
    <property type="match status" value="1"/>
</dbReference>
<dbReference type="InterPro" id="IPR001806">
    <property type="entry name" value="Small_GTPase"/>
</dbReference>
<accession>A0ABR3XHE7</accession>
<comment type="caution">
    <text evidence="3">The sequence shown here is derived from an EMBL/GenBank/DDBJ whole genome shotgun (WGS) entry which is preliminary data.</text>
</comment>
<feature type="region of interest" description="Disordered" evidence="2">
    <location>
        <begin position="291"/>
        <end position="316"/>
    </location>
</feature>
<keyword evidence="4" id="KW-1185">Reference proteome</keyword>
<name>A0ABR3XHE7_9PEZI</name>
<dbReference type="PRINTS" id="PR00449">
    <property type="entry name" value="RASTRNSFRMNG"/>
</dbReference>
<keyword evidence="1" id="KW-0547">Nucleotide-binding</keyword>
<evidence type="ECO:0000313" key="3">
    <source>
        <dbReference type="EMBL" id="KAL1875391.1"/>
    </source>
</evidence>
<sequence length="335" mass="36192">MASMIFSDEEASYLRAVLKWQEKPPEDKRASWMLGLRMPEKKKPVGEFRILVIGAKGVGKTSILTKFCTGAFPDPSSLASSSYLNGCRRNITIESNEGKHIESNLYTIDALELPVEHLSSPDHLTQALAITEAAVLVYDVTDPASLTYLKSLASTIYNSIHPGKITPSSTKKRSGFHLPGSPTRRDTGDATSSPRPYHFLLIGTKRDVPDSLREVSWLEGQIAAEEFFGPSGIVAGASVSFMEVSARTGEQVGAIFPSLGGEVLRSRKERQAASSQRCLAAQGSGGLSGWDISDFDQDADDTDDGQTDGSGTMAGSMRRRWAALKATLAASIFRK</sequence>
<dbReference type="PANTHER" id="PTHR47978">
    <property type="match status" value="1"/>
</dbReference>
<evidence type="ECO:0000313" key="4">
    <source>
        <dbReference type="Proteomes" id="UP001583177"/>
    </source>
</evidence>
<proteinExistence type="predicted"/>
<feature type="region of interest" description="Disordered" evidence="2">
    <location>
        <begin position="166"/>
        <end position="192"/>
    </location>
</feature>
<evidence type="ECO:0000256" key="1">
    <source>
        <dbReference type="ARBA" id="ARBA00022741"/>
    </source>
</evidence>
<dbReference type="PROSITE" id="PS51419">
    <property type="entry name" value="RAB"/>
    <property type="match status" value="1"/>
</dbReference>
<reference evidence="3 4" key="1">
    <citation type="journal article" date="2024" name="IMA Fungus">
        <title>IMA Genome - F19 : A genome assembly and annotation guide to empower mycologists, including annotated draft genome sequences of Ceratocystis pirilliformis, Diaporthe australafricana, Fusarium ophioides, Paecilomyces lecythidis, and Sporothrix stenoceras.</title>
        <authorList>
            <person name="Aylward J."/>
            <person name="Wilson A.M."/>
            <person name="Visagie C.M."/>
            <person name="Spraker J."/>
            <person name="Barnes I."/>
            <person name="Buitendag C."/>
            <person name="Ceriani C."/>
            <person name="Del Mar Angel L."/>
            <person name="du Plessis D."/>
            <person name="Fuchs T."/>
            <person name="Gasser K."/>
            <person name="Kramer D."/>
            <person name="Li W."/>
            <person name="Munsamy K."/>
            <person name="Piso A."/>
            <person name="Price J.L."/>
            <person name="Sonnekus B."/>
            <person name="Thomas C."/>
            <person name="van der Nest A."/>
            <person name="van Dijk A."/>
            <person name="van Heerden A."/>
            <person name="van Vuuren N."/>
            <person name="Yilmaz N."/>
            <person name="Duong T.A."/>
            <person name="van der Merwe N.A."/>
            <person name="Wingfield M.J."/>
            <person name="Wingfield B.D."/>
        </authorList>
    </citation>
    <scope>NUCLEOTIDE SEQUENCE [LARGE SCALE GENOMIC DNA]</scope>
    <source>
        <strain evidence="3 4">CMW 18300</strain>
    </source>
</reference>
<feature type="compositionally biased region" description="Acidic residues" evidence="2">
    <location>
        <begin position="293"/>
        <end position="306"/>
    </location>
</feature>
<evidence type="ECO:0000256" key="2">
    <source>
        <dbReference type="SAM" id="MobiDB-lite"/>
    </source>
</evidence>
<dbReference type="EMBL" id="JAWRVE010000019">
    <property type="protein sequence ID" value="KAL1875391.1"/>
    <property type="molecule type" value="Genomic_DNA"/>
</dbReference>
<protein>
    <recommendedName>
        <fullName evidence="5">P-loop containing nucleoside triphosphate hydrolase protein</fullName>
    </recommendedName>
</protein>
<evidence type="ECO:0008006" key="5">
    <source>
        <dbReference type="Google" id="ProtNLM"/>
    </source>
</evidence>
<dbReference type="InterPro" id="IPR027417">
    <property type="entry name" value="P-loop_NTPase"/>
</dbReference>
<dbReference type="SMART" id="SM00175">
    <property type="entry name" value="RAB"/>
    <property type="match status" value="1"/>
</dbReference>
<gene>
    <name evidence="3" type="ORF">Daus18300_003130</name>
</gene>
<organism evidence="3 4">
    <name type="scientific">Diaporthe australafricana</name>
    <dbReference type="NCBI Taxonomy" id="127596"/>
    <lineage>
        <taxon>Eukaryota</taxon>
        <taxon>Fungi</taxon>
        <taxon>Dikarya</taxon>
        <taxon>Ascomycota</taxon>
        <taxon>Pezizomycotina</taxon>
        <taxon>Sordariomycetes</taxon>
        <taxon>Sordariomycetidae</taxon>
        <taxon>Diaporthales</taxon>
        <taxon>Diaporthaceae</taxon>
        <taxon>Diaporthe</taxon>
    </lineage>
</organism>